<dbReference type="PANTHER" id="PTHR24421:SF61">
    <property type="entry name" value="OXYGEN SENSOR HISTIDINE KINASE NREB"/>
    <property type="match status" value="1"/>
</dbReference>
<keyword evidence="4" id="KW-0472">Membrane</keyword>
<feature type="transmembrane region" description="Helical" evidence="4">
    <location>
        <begin position="220"/>
        <end position="240"/>
    </location>
</feature>
<dbReference type="Gene3D" id="3.30.565.10">
    <property type="entry name" value="Histidine kinase-like ATPase, C-terminal domain"/>
    <property type="match status" value="1"/>
</dbReference>
<evidence type="ECO:0000313" key="7">
    <source>
        <dbReference type="Proteomes" id="UP000624709"/>
    </source>
</evidence>
<feature type="transmembrane region" description="Helical" evidence="4">
    <location>
        <begin position="332"/>
        <end position="356"/>
    </location>
</feature>
<proteinExistence type="predicted"/>
<dbReference type="EMBL" id="BOMS01000121">
    <property type="protein sequence ID" value="GIE71211.1"/>
    <property type="molecule type" value="Genomic_DNA"/>
</dbReference>
<dbReference type="Proteomes" id="UP000624709">
    <property type="component" value="Unassembled WGS sequence"/>
</dbReference>
<protein>
    <recommendedName>
        <fullName evidence="5">Histidine kinase/HSP90-like ATPase domain-containing protein</fullName>
    </recommendedName>
</protein>
<feature type="transmembrane region" description="Helical" evidence="4">
    <location>
        <begin position="116"/>
        <end position="134"/>
    </location>
</feature>
<gene>
    <name evidence="6" type="ORF">Apa02nite_073190</name>
</gene>
<keyword evidence="4" id="KW-0812">Transmembrane</keyword>
<feature type="transmembrane region" description="Helical" evidence="4">
    <location>
        <begin position="146"/>
        <end position="164"/>
    </location>
</feature>
<feature type="domain" description="Histidine kinase/HSP90-like ATPase" evidence="5">
    <location>
        <begin position="543"/>
        <end position="634"/>
    </location>
</feature>
<dbReference type="Pfam" id="PF02518">
    <property type="entry name" value="HATPase_c"/>
    <property type="match status" value="1"/>
</dbReference>
<evidence type="ECO:0000313" key="6">
    <source>
        <dbReference type="EMBL" id="GIE71211.1"/>
    </source>
</evidence>
<reference evidence="6 7" key="1">
    <citation type="submission" date="2021-01" db="EMBL/GenBank/DDBJ databases">
        <title>Whole genome shotgun sequence of Actinoplanes palleronii NBRC 14916.</title>
        <authorList>
            <person name="Komaki H."/>
            <person name="Tamura T."/>
        </authorList>
    </citation>
    <scope>NUCLEOTIDE SEQUENCE [LARGE SCALE GENOMIC DNA]</scope>
    <source>
        <strain evidence="6 7">NBRC 14916</strain>
    </source>
</reference>
<keyword evidence="7" id="KW-1185">Reference proteome</keyword>
<dbReference type="InterPro" id="IPR050482">
    <property type="entry name" value="Sensor_HK_TwoCompSys"/>
</dbReference>
<feature type="transmembrane region" description="Helical" evidence="4">
    <location>
        <begin position="246"/>
        <end position="270"/>
    </location>
</feature>
<feature type="transmembrane region" description="Helical" evidence="4">
    <location>
        <begin position="300"/>
        <end position="320"/>
    </location>
</feature>
<sequence>MASACLGGCLLILVVRSVDGVAAAPESGGAGLADLAPTAATVLALCLVRWWPGLLATGGMFAGIGLLGFDPPLAAALPLLVVGALGGAQTLLTSTAPGSGAPGPGTPGLGGPSSSAPGLGALIAGLTGAAALFGDALTEEDQHAIPAWRVVVLVAGLAAIVPALCRRHSPAGEPWTWPRLRLVIGAGAAVFLISPICLIPIGQLGWWLGVDPSTFTRYPLARIAIVGAVVLVLATGLAAFAGKWSLAGAATVTVVQIGASTPLILAVAALRPDGATRWWGALAGAALGAAVAASRWRVAAAVSLTVSAATALFIMYEAAGGHPEKMIEQHRVAPALILLVLVSAAATTVAGATAPVLAPRGAVPAALGPFAAVLTLAGMFTTQVSFVRGRTPIGFTAGPVPHMVIAGYLLLAAAAAIAGLGVAHHMTERWAERRQAELIRREAAAAERERLARPIHDGVLQVLALVQREGAGLGGSGPRLAVLAAEQEAALRNLLNSGAALTGPTSGTDLRAALLALAGPAVEVSAPAVPVLLPQHPVAEVTAAVRAALDNVRKHAGTDARTWILLEDEDTGIRVSVRDDGAGFGPHRLAEAARAGRLGVAQSMRGRIADLGGTMTMSSHPGDGTEVEFWVPRRR</sequence>
<keyword evidence="2" id="KW-0418">Kinase</keyword>
<evidence type="ECO:0000256" key="4">
    <source>
        <dbReference type="SAM" id="Phobius"/>
    </source>
</evidence>
<dbReference type="InterPro" id="IPR036890">
    <property type="entry name" value="HATPase_C_sf"/>
</dbReference>
<keyword evidence="3" id="KW-0902">Two-component regulatory system</keyword>
<dbReference type="InterPro" id="IPR003594">
    <property type="entry name" value="HATPase_dom"/>
</dbReference>
<accession>A0ABQ4BKM3</accession>
<dbReference type="PANTHER" id="PTHR24421">
    <property type="entry name" value="NITRATE/NITRITE SENSOR PROTEIN NARX-RELATED"/>
    <property type="match status" value="1"/>
</dbReference>
<name>A0ABQ4BKM3_9ACTN</name>
<feature type="transmembrane region" description="Helical" evidence="4">
    <location>
        <begin position="76"/>
        <end position="96"/>
    </location>
</feature>
<keyword evidence="4" id="KW-1133">Transmembrane helix</keyword>
<keyword evidence="1" id="KW-0808">Transferase</keyword>
<feature type="transmembrane region" description="Helical" evidence="4">
    <location>
        <begin position="277"/>
        <end position="294"/>
    </location>
</feature>
<comment type="caution">
    <text evidence="6">The sequence shown here is derived from an EMBL/GenBank/DDBJ whole genome shotgun (WGS) entry which is preliminary data.</text>
</comment>
<feature type="transmembrane region" description="Helical" evidence="4">
    <location>
        <begin position="362"/>
        <end position="382"/>
    </location>
</feature>
<feature type="transmembrane region" description="Helical" evidence="4">
    <location>
        <begin position="47"/>
        <end position="69"/>
    </location>
</feature>
<organism evidence="6 7">
    <name type="scientific">Actinoplanes palleronii</name>
    <dbReference type="NCBI Taxonomy" id="113570"/>
    <lineage>
        <taxon>Bacteria</taxon>
        <taxon>Bacillati</taxon>
        <taxon>Actinomycetota</taxon>
        <taxon>Actinomycetes</taxon>
        <taxon>Micromonosporales</taxon>
        <taxon>Micromonosporaceae</taxon>
        <taxon>Actinoplanes</taxon>
    </lineage>
</organism>
<dbReference type="CDD" id="cd16917">
    <property type="entry name" value="HATPase_UhpB-NarQ-NarX-like"/>
    <property type="match status" value="1"/>
</dbReference>
<evidence type="ECO:0000256" key="3">
    <source>
        <dbReference type="ARBA" id="ARBA00023012"/>
    </source>
</evidence>
<feature type="transmembrane region" description="Helical" evidence="4">
    <location>
        <begin position="184"/>
        <end position="208"/>
    </location>
</feature>
<evidence type="ECO:0000259" key="5">
    <source>
        <dbReference type="Pfam" id="PF02518"/>
    </source>
</evidence>
<dbReference type="SUPFAM" id="SSF55874">
    <property type="entry name" value="ATPase domain of HSP90 chaperone/DNA topoisomerase II/histidine kinase"/>
    <property type="match status" value="1"/>
</dbReference>
<evidence type="ECO:0000256" key="1">
    <source>
        <dbReference type="ARBA" id="ARBA00022679"/>
    </source>
</evidence>
<evidence type="ECO:0000256" key="2">
    <source>
        <dbReference type="ARBA" id="ARBA00022777"/>
    </source>
</evidence>
<feature type="transmembrane region" description="Helical" evidence="4">
    <location>
        <begin position="403"/>
        <end position="423"/>
    </location>
</feature>